<proteinExistence type="predicted"/>
<dbReference type="Pfam" id="PF13884">
    <property type="entry name" value="Peptidase_S74"/>
    <property type="match status" value="1"/>
</dbReference>
<gene>
    <name evidence="3" type="ORF">LX64_01643</name>
</gene>
<sequence length="562" mass="61210">MSIISRAALKAQFKSGAVPTSNDFVNLIDSTLVKRDDAFFGKWVAGTNYFAGDVVIYEKAFYILKPDNTADCGCGPGKEKSEYDETTGYCSKTPPKQDESLWEMLDIDAADEDWEIVKNGDEPPQIMYAKVFGSIGMGTQTPNARVHIQVDELNAGFLFSPVTASAPEFVIQQTGESEQHVSESIADNKINFNTNTNGYQFVSNIVPPPAEEGGEYKVAAANEKPVFITNDAEAAKIGIGHNEPLAALDILNKDAARTLLNPAQADFPQVVMLSKNENNTQQYGIVRTDADSFSVITNAPKGFFIKKGTDKGDKALENINALATETQVVVTGKGRVGVGTDEPVTNVEINKPGGAGSFRMCLDKPNPALAILNNRPSGDKQNYFTLGADNDRSILITDAVNGFVFKKGDEFKKEKDNDLNINHGVPIFTIAADGRTVIGGVAPHGYELCVKGQTRSYGHYIDTDENSINNVTPLDTVLDRVLKLNPVSFNFKANTNCLTGEQQIGFVSHEVEEHFPDLIRTDSDSIRTMAYANMVAVLTKAIQEQQSQIDNLVKRIEALEGK</sequence>
<dbReference type="EMBL" id="QLLL01000003">
    <property type="protein sequence ID" value="RAJ06516.1"/>
    <property type="molecule type" value="Genomic_DNA"/>
</dbReference>
<dbReference type="RefSeq" id="WP_111597129.1">
    <property type="nucleotide sequence ID" value="NZ_QLLL01000003.1"/>
</dbReference>
<reference evidence="3 4" key="1">
    <citation type="submission" date="2018-06" db="EMBL/GenBank/DDBJ databases">
        <title>Genomic Encyclopedia of Archaeal and Bacterial Type Strains, Phase II (KMG-II): from individual species to whole genera.</title>
        <authorList>
            <person name="Goeker M."/>
        </authorList>
    </citation>
    <scope>NUCLEOTIDE SEQUENCE [LARGE SCALE GENOMIC DNA]</scope>
    <source>
        <strain evidence="3 4">DSM 23857</strain>
    </source>
</reference>
<evidence type="ECO:0000259" key="2">
    <source>
        <dbReference type="PROSITE" id="PS51688"/>
    </source>
</evidence>
<keyword evidence="4" id="KW-1185">Reference proteome</keyword>
<feature type="domain" description="Peptidase S74" evidence="2">
    <location>
        <begin position="469"/>
        <end position="556"/>
    </location>
</feature>
<dbReference type="Proteomes" id="UP000249547">
    <property type="component" value="Unassembled WGS sequence"/>
</dbReference>
<comment type="caution">
    <text evidence="3">The sequence shown here is derived from an EMBL/GenBank/DDBJ whole genome shotgun (WGS) entry which is preliminary data.</text>
</comment>
<keyword evidence="1" id="KW-0175">Coiled coil</keyword>
<name>A0A327QPF9_9BACT</name>
<dbReference type="OrthoDB" id="1223455at2"/>
<protein>
    <submittedName>
        <fullName evidence="3">Endosialidase-like protein</fullName>
    </submittedName>
</protein>
<evidence type="ECO:0000313" key="3">
    <source>
        <dbReference type="EMBL" id="RAJ06516.1"/>
    </source>
</evidence>
<organism evidence="3 4">
    <name type="scientific">Chitinophaga skermanii</name>
    <dbReference type="NCBI Taxonomy" id="331697"/>
    <lineage>
        <taxon>Bacteria</taxon>
        <taxon>Pseudomonadati</taxon>
        <taxon>Bacteroidota</taxon>
        <taxon>Chitinophagia</taxon>
        <taxon>Chitinophagales</taxon>
        <taxon>Chitinophagaceae</taxon>
        <taxon>Chitinophaga</taxon>
    </lineage>
</organism>
<accession>A0A327QPF9</accession>
<dbReference type="InterPro" id="IPR030392">
    <property type="entry name" value="S74_ICA"/>
</dbReference>
<evidence type="ECO:0000313" key="4">
    <source>
        <dbReference type="Proteomes" id="UP000249547"/>
    </source>
</evidence>
<evidence type="ECO:0000256" key="1">
    <source>
        <dbReference type="SAM" id="Coils"/>
    </source>
</evidence>
<feature type="coiled-coil region" evidence="1">
    <location>
        <begin position="535"/>
        <end position="562"/>
    </location>
</feature>
<dbReference type="PROSITE" id="PS51688">
    <property type="entry name" value="ICA"/>
    <property type="match status" value="1"/>
</dbReference>
<dbReference type="AlphaFoldDB" id="A0A327QPF9"/>